<evidence type="ECO:0000313" key="3">
    <source>
        <dbReference type="Proteomes" id="UP001501577"/>
    </source>
</evidence>
<reference evidence="2 3" key="1">
    <citation type="journal article" date="2019" name="Int. J. Syst. Evol. Microbiol.">
        <title>The Global Catalogue of Microorganisms (GCM) 10K type strain sequencing project: providing services to taxonomists for standard genome sequencing and annotation.</title>
        <authorList>
            <consortium name="The Broad Institute Genomics Platform"/>
            <consortium name="The Broad Institute Genome Sequencing Center for Infectious Disease"/>
            <person name="Wu L."/>
            <person name="Ma J."/>
        </authorList>
    </citation>
    <scope>NUCLEOTIDE SEQUENCE [LARGE SCALE GENOMIC DNA]</scope>
    <source>
        <strain evidence="2 3">JCM 8736</strain>
    </source>
</reference>
<gene>
    <name evidence="2" type="ORF">GCM10019998_07370</name>
</gene>
<dbReference type="EMBL" id="BAAAXQ010000022">
    <property type="protein sequence ID" value="GAA3013813.1"/>
    <property type="molecule type" value="Genomic_DNA"/>
</dbReference>
<feature type="domain" description="NERD" evidence="1">
    <location>
        <begin position="33"/>
        <end position="144"/>
    </location>
</feature>
<comment type="caution">
    <text evidence="2">The sequence shown here is derived from an EMBL/GenBank/DDBJ whole genome shotgun (WGS) entry which is preliminary data.</text>
</comment>
<protein>
    <recommendedName>
        <fullName evidence="1">NERD domain-containing protein</fullName>
    </recommendedName>
</protein>
<proteinExistence type="predicted"/>
<dbReference type="RefSeq" id="WP_068708902.1">
    <property type="nucleotide sequence ID" value="NZ_BAAAXQ010000022.1"/>
</dbReference>
<dbReference type="PROSITE" id="PS50965">
    <property type="entry name" value="NERD"/>
    <property type="match status" value="1"/>
</dbReference>
<accession>A0ABN3Y2K0</accession>
<sequence length="330" mass="39417">MRKKPHELQWLDVLDQRYLLAKEEFESFQKLQRGYEGEVQFDALVEYFFKEKQVSLDDITLRYKNSVVQIDKLLIIGHTVYLIDMKHYRGHYVFKNNTWYVGDKALTNNIFEQLRRAVRILQSIFNDNQIHLSVKGVLAFTNLHSVIEVKDEVDEEVLMTEEIPAWLLRLSNGDTTARHKVSQVLRHYTIAPYLTTRTFDIKNLGQLKSGILCPHCHQAQMQEHRFTMNCKCGYKEAKDIAYRRTICEFGTLFYNYNIKRAQLRIFFGKNLNERYLKFILQKYFMLKDSHHAKAGYINKGVLFEYWFEKEMNTLEQLQKRTSWKETKTSH</sequence>
<organism evidence="2 3">
    <name type="scientific">Tetragenococcus solitarius</name>
    <dbReference type="NCBI Taxonomy" id="71453"/>
    <lineage>
        <taxon>Bacteria</taxon>
        <taxon>Bacillati</taxon>
        <taxon>Bacillota</taxon>
        <taxon>Bacilli</taxon>
        <taxon>Lactobacillales</taxon>
        <taxon>Enterococcaceae</taxon>
        <taxon>Tetragenococcus</taxon>
    </lineage>
</organism>
<keyword evidence="3" id="KW-1185">Reference proteome</keyword>
<evidence type="ECO:0000313" key="2">
    <source>
        <dbReference type="EMBL" id="GAA3013813.1"/>
    </source>
</evidence>
<evidence type="ECO:0000259" key="1">
    <source>
        <dbReference type="PROSITE" id="PS50965"/>
    </source>
</evidence>
<name>A0ABN3Y2K0_9ENTE</name>
<dbReference type="Pfam" id="PF08378">
    <property type="entry name" value="NERD"/>
    <property type="match status" value="1"/>
</dbReference>
<dbReference type="Proteomes" id="UP001501577">
    <property type="component" value="Unassembled WGS sequence"/>
</dbReference>
<dbReference type="InterPro" id="IPR011528">
    <property type="entry name" value="NERD"/>
</dbReference>